<evidence type="ECO:0000313" key="3">
    <source>
        <dbReference type="Proteomes" id="UP000838672"/>
    </source>
</evidence>
<keyword evidence="1" id="KW-0804">Transcription</keyword>
<dbReference type="EMBL" id="CAKLDI010000001">
    <property type="protein sequence ID" value="CAH0534178.1"/>
    <property type="molecule type" value="Genomic_DNA"/>
</dbReference>
<accession>A0ABN8DWC7</accession>
<dbReference type="InterPro" id="IPR050990">
    <property type="entry name" value="UPF0237/GcvR_regulator"/>
</dbReference>
<dbReference type="PANTHER" id="PTHR34875:SF5">
    <property type="entry name" value="GLYCINE CLEAVAGE SYSTEM TRANSCRIPTIONAL REPRESSOR"/>
    <property type="match status" value="1"/>
</dbReference>
<evidence type="ECO:0000313" key="2">
    <source>
        <dbReference type="EMBL" id="CAH0534178.1"/>
    </source>
</evidence>
<dbReference type="SUPFAM" id="SSF55021">
    <property type="entry name" value="ACT-like"/>
    <property type="match status" value="2"/>
</dbReference>
<evidence type="ECO:0000256" key="1">
    <source>
        <dbReference type="PIRNR" id="PIRNR028103"/>
    </source>
</evidence>
<name>A0ABN8DWC7_9VIBR</name>
<dbReference type="PIRSF" id="PIRSF028103">
    <property type="entry name" value="GcvR"/>
    <property type="match status" value="1"/>
</dbReference>
<keyword evidence="1" id="KW-0678">Repressor</keyword>
<keyword evidence="3" id="KW-1185">Reference proteome</keyword>
<protein>
    <recommendedName>
        <fullName evidence="1">Glycine cleavage system transcriptional repressor</fullName>
    </recommendedName>
</protein>
<dbReference type="Gene3D" id="3.30.70.260">
    <property type="match status" value="2"/>
</dbReference>
<keyword evidence="1" id="KW-0963">Cytoplasm</keyword>
<dbReference type="RefSeq" id="WP_237466576.1">
    <property type="nucleotide sequence ID" value="NZ_CAKLDI010000001.1"/>
</dbReference>
<dbReference type="Pfam" id="PF13740">
    <property type="entry name" value="ACT_6"/>
    <property type="match status" value="1"/>
</dbReference>
<comment type="caution">
    <text evidence="2">The sequence shown here is derived from an EMBL/GenBank/DDBJ whole genome shotgun (WGS) entry which is preliminary data.</text>
</comment>
<proteinExistence type="predicted"/>
<gene>
    <name evidence="2" type="primary">gcvR</name>
    <name evidence="2" type="ORF">VST7929_02086</name>
</gene>
<reference evidence="2" key="1">
    <citation type="submission" date="2021-11" db="EMBL/GenBank/DDBJ databases">
        <authorList>
            <person name="Rodrigo-Torres L."/>
            <person name="Arahal R. D."/>
            <person name="Lucena T."/>
        </authorList>
    </citation>
    <scope>NUCLEOTIDE SEQUENCE</scope>
    <source>
        <strain evidence="2">CECT 7929</strain>
    </source>
</reference>
<comment type="subcellular location">
    <subcellularLocation>
        <location evidence="1">Cytoplasm</location>
    </subcellularLocation>
</comment>
<dbReference type="Proteomes" id="UP000838672">
    <property type="component" value="Unassembled WGS sequence"/>
</dbReference>
<dbReference type="InterPro" id="IPR045865">
    <property type="entry name" value="ACT-like_dom_sf"/>
</dbReference>
<dbReference type="InterPro" id="IPR016867">
    <property type="entry name" value="GcvR"/>
</dbReference>
<organism evidence="2 3">
    <name type="scientific">Vibrio stylophorae</name>
    <dbReference type="NCBI Taxonomy" id="659351"/>
    <lineage>
        <taxon>Bacteria</taxon>
        <taxon>Pseudomonadati</taxon>
        <taxon>Pseudomonadota</taxon>
        <taxon>Gammaproteobacteria</taxon>
        <taxon>Vibrionales</taxon>
        <taxon>Vibrionaceae</taxon>
        <taxon>Vibrio</taxon>
    </lineage>
</organism>
<dbReference type="PANTHER" id="PTHR34875">
    <property type="entry name" value="UPF0237 PROTEIN MJ1558"/>
    <property type="match status" value="1"/>
</dbReference>
<sequence length="184" mass="20641">MEHYLVITAMGHDRPGISNIIMHHVTECGCNIIDSRIAQFGSEFTLIMLLSGNANAITQVETTLPEQSALHDLLTVMKRTQRHRPKQSVYRAEIRVQVDDTAGILDQYTYFLASRDIDIASLSAHTTEACDDEHLAQLHIHISANLPLSAKRADVEQDFSALCDDLLARGEIEFLDQPQKDIME</sequence>